<dbReference type="Proteomes" id="UP000250369">
    <property type="component" value="Unassembled WGS sequence"/>
</dbReference>
<gene>
    <name evidence="1" type="ORF">DQG23_26160</name>
</gene>
<accession>A0A329MCY9</accession>
<proteinExistence type="predicted"/>
<keyword evidence="2" id="KW-1185">Reference proteome</keyword>
<protein>
    <submittedName>
        <fullName evidence="1">Uncharacterized protein</fullName>
    </submittedName>
</protein>
<name>A0A329MCY9_9BACL</name>
<comment type="caution">
    <text evidence="1">The sequence shown here is derived from an EMBL/GenBank/DDBJ whole genome shotgun (WGS) entry which is preliminary data.</text>
</comment>
<organism evidence="1 2">
    <name type="scientific">Paenibacillus contaminans</name>
    <dbReference type="NCBI Taxonomy" id="450362"/>
    <lineage>
        <taxon>Bacteria</taxon>
        <taxon>Bacillati</taxon>
        <taxon>Bacillota</taxon>
        <taxon>Bacilli</taxon>
        <taxon>Bacillales</taxon>
        <taxon>Paenibacillaceae</taxon>
        <taxon>Paenibacillus</taxon>
    </lineage>
</organism>
<reference evidence="1 2" key="1">
    <citation type="journal article" date="2009" name="Int. J. Syst. Evol. Microbiol.">
        <title>Paenibacillus contaminans sp. nov., isolated from a contaminated laboratory plate.</title>
        <authorList>
            <person name="Chou J.H."/>
            <person name="Lee J.H."/>
            <person name="Lin M.C."/>
            <person name="Chang P.S."/>
            <person name="Arun A.B."/>
            <person name="Young C.C."/>
            <person name="Chen W.M."/>
        </authorList>
    </citation>
    <scope>NUCLEOTIDE SEQUENCE [LARGE SCALE GENOMIC DNA]</scope>
    <source>
        <strain evidence="1 2">CKOBP-6</strain>
    </source>
</reference>
<evidence type="ECO:0000313" key="1">
    <source>
        <dbReference type="EMBL" id="RAV17895.1"/>
    </source>
</evidence>
<dbReference type="AlphaFoldDB" id="A0A329MCY9"/>
<evidence type="ECO:0000313" key="2">
    <source>
        <dbReference type="Proteomes" id="UP000250369"/>
    </source>
</evidence>
<sequence length="32" mass="3409">MSSSHAFNSTIYSQVPSLNSELSTAFSSANSR</sequence>
<dbReference type="EMBL" id="QMFB01000017">
    <property type="protein sequence ID" value="RAV17895.1"/>
    <property type="molecule type" value="Genomic_DNA"/>
</dbReference>